<dbReference type="SUPFAM" id="SSF55681">
    <property type="entry name" value="Class II aaRS and biotin synthetases"/>
    <property type="match status" value="1"/>
</dbReference>
<protein>
    <submittedName>
        <fullName evidence="5">Holocarboxylase synthetase</fullName>
    </submittedName>
</protein>
<dbReference type="InterPro" id="IPR045864">
    <property type="entry name" value="aa-tRNA-synth_II/BPL/LPL"/>
</dbReference>
<keyword evidence="2" id="KW-0436">Ligase</keyword>
<dbReference type="Ensembl" id="ENSPMAT00000002339.1">
    <property type="protein sequence ID" value="ENSPMAP00000002328.1"/>
    <property type="gene ID" value="ENSPMAG00000002123.1"/>
</dbReference>
<sequence>EPRGVAATGGEHEDARPLHLSSCCECLGLESSTIESVRSASMEDLVELPSGSEDERLDGPGTEARGGTRARGHGSSNKPPNVLVYTGQDGPDADRSPCGRFGLVCAALLSVLRPDHYTVYRLEEAPARAHPWPEHTRLLVLASPRPLPEETSERFLAYAARGGAVLALCSRASCGGVGVRRGGDLHITVAPTDGVIVGVGGDGAEVTAALEDAGCLEVWARLAGSGGEAVIVYQAYGEEGGAVVLCQVSVDLTGSLAGVEGVLAADGQARCEVFTEILGHLGLNCGPGDAPTLTPAILWALEPVRLPLGSALEPRLSESGVLASRRVSLRFVRSLADGAGATPTLLPVVTEAAPDLLTPHFDLEAYRGMLRTRLLGRLVLHCEVVGSTMELLDGVTPHLPDDVGLIAIATRQIRGKGRGGNAWLSPVGCAMFTLPLVVRSDSCLGQHLPFLQHLVALAVVEGVRSAPGYEDIDLRVKWPNDIYYGSEFKVGGVLVNSTLIGDTFQVLIGCGVNVSNDRPTWCVNAAVAEWNGARRAGDAPLAPMSTAGSIASTVTQLERLVDSFQAGGPAAVLPLYYQRWLHSGTQVRLHSDTGPEATVLGLDDFGFLRVLSQDGTTLTLQPDGNSFDMTRNLIVCK</sequence>
<dbReference type="AlphaFoldDB" id="S4RAU7"/>
<organism evidence="5">
    <name type="scientific">Petromyzon marinus</name>
    <name type="common">Sea lamprey</name>
    <dbReference type="NCBI Taxonomy" id="7757"/>
    <lineage>
        <taxon>Eukaryota</taxon>
        <taxon>Metazoa</taxon>
        <taxon>Chordata</taxon>
        <taxon>Craniata</taxon>
        <taxon>Vertebrata</taxon>
        <taxon>Cyclostomata</taxon>
        <taxon>Hyperoartia</taxon>
        <taxon>Petromyzontiformes</taxon>
        <taxon>Petromyzontidae</taxon>
        <taxon>Petromyzon</taxon>
    </lineage>
</organism>
<proteinExistence type="inferred from homology"/>
<evidence type="ECO:0000256" key="2">
    <source>
        <dbReference type="ARBA" id="ARBA00022598"/>
    </source>
</evidence>
<name>S4RAU7_PETMA</name>
<accession>S4RAU7</accession>
<dbReference type="NCBIfam" id="TIGR00121">
    <property type="entry name" value="birA_ligase"/>
    <property type="match status" value="1"/>
</dbReference>
<feature type="region of interest" description="Disordered" evidence="3">
    <location>
        <begin position="38"/>
        <end position="90"/>
    </location>
</feature>
<dbReference type="PANTHER" id="PTHR12835">
    <property type="entry name" value="BIOTIN PROTEIN LIGASE"/>
    <property type="match status" value="1"/>
</dbReference>
<dbReference type="GO" id="GO:0004077">
    <property type="term" value="F:biotin--[biotin carboxyl-carrier protein] ligase activity"/>
    <property type="evidence" value="ECO:0007669"/>
    <property type="project" value="InterPro"/>
</dbReference>
<dbReference type="CDD" id="cd16442">
    <property type="entry name" value="BPL"/>
    <property type="match status" value="1"/>
</dbReference>
<comment type="similarity">
    <text evidence="1">Belongs to the biotin--protein ligase family.</text>
</comment>
<reference evidence="5" key="1">
    <citation type="submission" date="2025-08" db="UniProtKB">
        <authorList>
            <consortium name="Ensembl"/>
        </authorList>
    </citation>
    <scope>IDENTIFICATION</scope>
</reference>
<evidence type="ECO:0000259" key="4">
    <source>
        <dbReference type="PROSITE" id="PS51733"/>
    </source>
</evidence>
<dbReference type="PANTHER" id="PTHR12835:SF5">
    <property type="entry name" value="BIOTIN--PROTEIN LIGASE"/>
    <property type="match status" value="1"/>
</dbReference>
<feature type="domain" description="BPL/LPL catalytic" evidence="4">
    <location>
        <begin position="364"/>
        <end position="565"/>
    </location>
</feature>
<dbReference type="Pfam" id="PF03099">
    <property type="entry name" value="BPL_LplA_LipB"/>
    <property type="match status" value="1"/>
</dbReference>
<dbReference type="HOGENOM" id="CLU_006150_2_1_1"/>
<evidence type="ECO:0000313" key="5">
    <source>
        <dbReference type="Ensembl" id="ENSPMAP00000002328.1"/>
    </source>
</evidence>
<dbReference type="STRING" id="7757.ENSPMAP00000002328"/>
<dbReference type="InterPro" id="IPR004408">
    <property type="entry name" value="Biotin_CoA_COase_ligase"/>
</dbReference>
<dbReference type="PROSITE" id="PS51733">
    <property type="entry name" value="BPL_LPL_CATALYTIC"/>
    <property type="match status" value="1"/>
</dbReference>
<dbReference type="Gene3D" id="3.30.930.10">
    <property type="entry name" value="Bira Bifunctional Protein, Domain 2"/>
    <property type="match status" value="1"/>
</dbReference>
<dbReference type="GO" id="GO:0005737">
    <property type="term" value="C:cytoplasm"/>
    <property type="evidence" value="ECO:0007669"/>
    <property type="project" value="TreeGrafter"/>
</dbReference>
<evidence type="ECO:0000256" key="3">
    <source>
        <dbReference type="SAM" id="MobiDB-lite"/>
    </source>
</evidence>
<evidence type="ECO:0000256" key="1">
    <source>
        <dbReference type="ARBA" id="ARBA00009934"/>
    </source>
</evidence>
<reference evidence="5" key="2">
    <citation type="submission" date="2025-09" db="UniProtKB">
        <authorList>
            <consortium name="Ensembl"/>
        </authorList>
    </citation>
    <scope>IDENTIFICATION</scope>
</reference>
<dbReference type="GeneTree" id="ENSGT00390000002960"/>
<dbReference type="InterPro" id="IPR004143">
    <property type="entry name" value="BPL_LPL_catalytic"/>
</dbReference>
<dbReference type="OMA" id="VEHCPLH"/>